<dbReference type="InParanoid" id="A0A0D0AQQ8"/>
<feature type="region of interest" description="Disordered" evidence="1">
    <location>
        <begin position="1"/>
        <end position="21"/>
    </location>
</feature>
<evidence type="ECO:0000256" key="1">
    <source>
        <dbReference type="SAM" id="MobiDB-lite"/>
    </source>
</evidence>
<protein>
    <submittedName>
        <fullName evidence="2">Uncharacterized protein</fullName>
    </submittedName>
</protein>
<dbReference type="EMBL" id="KN835513">
    <property type="protein sequence ID" value="KIK36612.1"/>
    <property type="molecule type" value="Genomic_DNA"/>
</dbReference>
<gene>
    <name evidence="2" type="ORF">CY34DRAFT_109449</name>
</gene>
<dbReference type="HOGENOM" id="CLU_1836469_0_0_1"/>
<keyword evidence="3" id="KW-1185">Reference proteome</keyword>
<dbReference type="AlphaFoldDB" id="A0A0D0AQQ8"/>
<name>A0A0D0AQQ8_9AGAM</name>
<evidence type="ECO:0000313" key="2">
    <source>
        <dbReference type="EMBL" id="KIK36612.1"/>
    </source>
</evidence>
<sequence length="140" mass="15583">MSDLNSTLACDKPEHDSQGHLPIERVQRDHNGIPLDGQQNWAPAQHALRGPAANYFGGHKSYNHLPDPGDEEEEVMVPITGPRSLALEAHGMLNEIIAFQTAHLIQKFETLIFRLTSYLLSLFVATTLLRKPRAPLSILL</sequence>
<feature type="compositionally biased region" description="Basic and acidic residues" evidence="1">
    <location>
        <begin position="11"/>
        <end position="21"/>
    </location>
</feature>
<proteinExistence type="predicted"/>
<dbReference type="OrthoDB" id="10027144at2759"/>
<reference evidence="2 3" key="1">
    <citation type="submission" date="2014-04" db="EMBL/GenBank/DDBJ databases">
        <authorList>
            <consortium name="DOE Joint Genome Institute"/>
            <person name="Kuo A."/>
            <person name="Ruytinx J."/>
            <person name="Rineau F."/>
            <person name="Colpaert J."/>
            <person name="Kohler A."/>
            <person name="Nagy L.G."/>
            <person name="Floudas D."/>
            <person name="Copeland A."/>
            <person name="Barry K.W."/>
            <person name="Cichocki N."/>
            <person name="Veneault-Fourrey C."/>
            <person name="LaButti K."/>
            <person name="Lindquist E.A."/>
            <person name="Lipzen A."/>
            <person name="Lundell T."/>
            <person name="Morin E."/>
            <person name="Murat C."/>
            <person name="Sun H."/>
            <person name="Tunlid A."/>
            <person name="Henrissat B."/>
            <person name="Grigoriev I.V."/>
            <person name="Hibbett D.S."/>
            <person name="Martin F."/>
            <person name="Nordberg H.P."/>
            <person name="Cantor M.N."/>
            <person name="Hua S.X."/>
        </authorList>
    </citation>
    <scope>NUCLEOTIDE SEQUENCE [LARGE SCALE GENOMIC DNA]</scope>
    <source>
        <strain evidence="2 3">UH-Slu-Lm8-n1</strain>
    </source>
</reference>
<accession>A0A0D0AQQ8</accession>
<evidence type="ECO:0000313" key="3">
    <source>
        <dbReference type="Proteomes" id="UP000054485"/>
    </source>
</evidence>
<organism evidence="2 3">
    <name type="scientific">Suillus luteus UH-Slu-Lm8-n1</name>
    <dbReference type="NCBI Taxonomy" id="930992"/>
    <lineage>
        <taxon>Eukaryota</taxon>
        <taxon>Fungi</taxon>
        <taxon>Dikarya</taxon>
        <taxon>Basidiomycota</taxon>
        <taxon>Agaricomycotina</taxon>
        <taxon>Agaricomycetes</taxon>
        <taxon>Agaricomycetidae</taxon>
        <taxon>Boletales</taxon>
        <taxon>Suillineae</taxon>
        <taxon>Suillaceae</taxon>
        <taxon>Suillus</taxon>
    </lineage>
</organism>
<dbReference type="Proteomes" id="UP000054485">
    <property type="component" value="Unassembled WGS sequence"/>
</dbReference>
<reference evidence="3" key="2">
    <citation type="submission" date="2015-01" db="EMBL/GenBank/DDBJ databases">
        <title>Evolutionary Origins and Diversification of the Mycorrhizal Mutualists.</title>
        <authorList>
            <consortium name="DOE Joint Genome Institute"/>
            <consortium name="Mycorrhizal Genomics Consortium"/>
            <person name="Kohler A."/>
            <person name="Kuo A."/>
            <person name="Nagy L.G."/>
            <person name="Floudas D."/>
            <person name="Copeland A."/>
            <person name="Barry K.W."/>
            <person name="Cichocki N."/>
            <person name="Veneault-Fourrey C."/>
            <person name="LaButti K."/>
            <person name="Lindquist E.A."/>
            <person name="Lipzen A."/>
            <person name="Lundell T."/>
            <person name="Morin E."/>
            <person name="Murat C."/>
            <person name="Riley R."/>
            <person name="Ohm R."/>
            <person name="Sun H."/>
            <person name="Tunlid A."/>
            <person name="Henrissat B."/>
            <person name="Grigoriev I.V."/>
            <person name="Hibbett D.S."/>
            <person name="Martin F."/>
        </authorList>
    </citation>
    <scope>NUCLEOTIDE SEQUENCE [LARGE SCALE GENOMIC DNA]</scope>
    <source>
        <strain evidence="3">UH-Slu-Lm8-n1</strain>
    </source>
</reference>